<proteinExistence type="predicted"/>
<gene>
    <name evidence="1" type="ORF">AFUS01_LOCUS17473</name>
</gene>
<keyword evidence="2" id="KW-1185">Reference proteome</keyword>
<dbReference type="EMBL" id="CAJVCH010167218">
    <property type="protein sequence ID" value="CAG7728712.1"/>
    <property type="molecule type" value="Genomic_DNA"/>
</dbReference>
<accession>A0A8J2JY42</accession>
<dbReference type="Proteomes" id="UP000708208">
    <property type="component" value="Unassembled WGS sequence"/>
</dbReference>
<evidence type="ECO:0000313" key="1">
    <source>
        <dbReference type="EMBL" id="CAG7728712.1"/>
    </source>
</evidence>
<dbReference type="AlphaFoldDB" id="A0A8J2JY42"/>
<comment type="caution">
    <text evidence="1">The sequence shown here is derived from an EMBL/GenBank/DDBJ whole genome shotgun (WGS) entry which is preliminary data.</text>
</comment>
<sequence length="16" mass="1834">ENSGWKIFRLIGEDGI</sequence>
<name>A0A8J2JY42_9HEXA</name>
<reference evidence="1" key="1">
    <citation type="submission" date="2021-06" db="EMBL/GenBank/DDBJ databases">
        <authorList>
            <person name="Hodson N. C."/>
            <person name="Mongue J. A."/>
            <person name="Jaron S. K."/>
        </authorList>
    </citation>
    <scope>NUCLEOTIDE SEQUENCE</scope>
</reference>
<feature type="non-terminal residue" evidence="1">
    <location>
        <position position="1"/>
    </location>
</feature>
<protein>
    <submittedName>
        <fullName evidence="1">Uncharacterized protein</fullName>
    </submittedName>
</protein>
<evidence type="ECO:0000313" key="2">
    <source>
        <dbReference type="Proteomes" id="UP000708208"/>
    </source>
</evidence>
<organism evidence="1 2">
    <name type="scientific">Allacma fusca</name>
    <dbReference type="NCBI Taxonomy" id="39272"/>
    <lineage>
        <taxon>Eukaryota</taxon>
        <taxon>Metazoa</taxon>
        <taxon>Ecdysozoa</taxon>
        <taxon>Arthropoda</taxon>
        <taxon>Hexapoda</taxon>
        <taxon>Collembola</taxon>
        <taxon>Symphypleona</taxon>
        <taxon>Sminthuridae</taxon>
        <taxon>Allacma</taxon>
    </lineage>
</organism>